<evidence type="ECO:0000313" key="3">
    <source>
        <dbReference type="Proteomes" id="UP000256877"/>
    </source>
</evidence>
<name>A0A371R3F7_9CREN</name>
<dbReference type="EMBL" id="NMUF01000001">
    <property type="protein sequence ID" value="RFB00434.1"/>
    <property type="molecule type" value="Genomic_DNA"/>
</dbReference>
<evidence type="ECO:0000313" key="2">
    <source>
        <dbReference type="EMBL" id="RFB00434.1"/>
    </source>
</evidence>
<accession>A0A371R3F7</accession>
<organism evidence="1 4">
    <name type="scientific">Pyrobaculum aerophilum</name>
    <dbReference type="NCBI Taxonomy" id="13773"/>
    <lineage>
        <taxon>Archaea</taxon>
        <taxon>Thermoproteota</taxon>
        <taxon>Thermoprotei</taxon>
        <taxon>Thermoproteales</taxon>
        <taxon>Thermoproteaceae</taxon>
        <taxon>Pyrobaculum</taxon>
    </lineage>
</organism>
<proteinExistence type="predicted"/>
<sequence length="76" mass="8376">MSENVNAPNAWRDVVEVLNRANADRALLEGLSPKMGDGLSNIIRQVAREWGVSVVLSESNQRYADAVARIDRGQLL</sequence>
<dbReference type="AlphaFoldDB" id="A0A371R3F7"/>
<reference evidence="3 4" key="1">
    <citation type="submission" date="2017-07" db="EMBL/GenBank/DDBJ databases">
        <title>Draft genome sequence of aerobic hyperthermophilic archaea, Pyrobaculum aerophilum YKB31 and YKB32.</title>
        <authorList>
            <person name="Mochizuki T."/>
            <person name="Berliner A.J."/>
            <person name="Yoshida-Takashima Y."/>
            <person name="Takaki Y."/>
            <person name="Nunoura T."/>
            <person name="Takai K."/>
        </authorList>
    </citation>
    <scope>NUCLEOTIDE SEQUENCE [LARGE SCALE GENOMIC DNA]</scope>
    <source>
        <strain evidence="1 4">YKB31</strain>
        <strain evidence="2 3">YKB32</strain>
    </source>
</reference>
<dbReference type="Proteomes" id="UP000257123">
    <property type="component" value="Unassembled WGS sequence"/>
</dbReference>
<protein>
    <submittedName>
        <fullName evidence="1">Uncharacterized protein</fullName>
    </submittedName>
</protein>
<dbReference type="EMBL" id="NMUE01000002">
    <property type="protein sequence ID" value="RFA98341.1"/>
    <property type="molecule type" value="Genomic_DNA"/>
</dbReference>
<dbReference type="RefSeq" id="WP_116420404.1">
    <property type="nucleotide sequence ID" value="NZ_NMUE01000002.1"/>
</dbReference>
<gene>
    <name evidence="1" type="ORF">CGL51_01360</name>
    <name evidence="2" type="ORF">CGL52_00865</name>
</gene>
<comment type="caution">
    <text evidence="1">The sequence shown here is derived from an EMBL/GenBank/DDBJ whole genome shotgun (WGS) entry which is preliminary data.</text>
</comment>
<evidence type="ECO:0000313" key="1">
    <source>
        <dbReference type="EMBL" id="RFA98341.1"/>
    </source>
</evidence>
<dbReference type="Proteomes" id="UP000256877">
    <property type="component" value="Unassembled WGS sequence"/>
</dbReference>
<evidence type="ECO:0000313" key="4">
    <source>
        <dbReference type="Proteomes" id="UP000257123"/>
    </source>
</evidence>